<protein>
    <submittedName>
        <fullName evidence="1">Uncharacterized protein</fullName>
    </submittedName>
</protein>
<proteinExistence type="predicted"/>
<dbReference type="AlphaFoldDB" id="A0A1M7CLV7"/>
<gene>
    <name evidence="1" type="ORF">SAMN05444272_1205</name>
</gene>
<dbReference type="Proteomes" id="UP000186002">
    <property type="component" value="Unassembled WGS sequence"/>
</dbReference>
<evidence type="ECO:0000313" key="2">
    <source>
        <dbReference type="Proteomes" id="UP000186002"/>
    </source>
</evidence>
<name>A0A1M7CLV7_9HYPH</name>
<dbReference type="EMBL" id="FRBW01000001">
    <property type="protein sequence ID" value="SHL68162.1"/>
    <property type="molecule type" value="Genomic_DNA"/>
</dbReference>
<reference evidence="1 2" key="1">
    <citation type="submission" date="2016-11" db="EMBL/GenBank/DDBJ databases">
        <authorList>
            <person name="Jaros S."/>
            <person name="Januszkiewicz K."/>
            <person name="Wedrychowicz H."/>
        </authorList>
    </citation>
    <scope>NUCLEOTIDE SEQUENCE [LARGE SCALE GENOMIC DNA]</scope>
    <source>
        <strain evidence="1 2">DSM 22153</strain>
    </source>
</reference>
<accession>A0A1M7CLV7</accession>
<dbReference type="OrthoDB" id="196672at2"/>
<sequence>MKTNDLEKMKNVIHSYDLSKVMDAFKTSHPEYDAAKIARIETEFRRFFEVCGSSDLKYGTIDTIDELLHTFILFTRDYVDFCDKAFGEYLHHTPMSIEKEPKLPIMYIRFLIDYARTFKQYPPFDIWPLSQDLFGKPGESGPDGCEVVSDCFICSDCFIGSDCYIDKG</sequence>
<evidence type="ECO:0000313" key="1">
    <source>
        <dbReference type="EMBL" id="SHL68162.1"/>
    </source>
</evidence>
<organism evidence="1 2">
    <name type="scientific">Roseibium suaedae</name>
    <dbReference type="NCBI Taxonomy" id="735517"/>
    <lineage>
        <taxon>Bacteria</taxon>
        <taxon>Pseudomonadati</taxon>
        <taxon>Pseudomonadota</taxon>
        <taxon>Alphaproteobacteria</taxon>
        <taxon>Hyphomicrobiales</taxon>
        <taxon>Stappiaceae</taxon>
        <taxon>Roseibium</taxon>
    </lineage>
</organism>
<dbReference type="RefSeq" id="WP_139251020.1">
    <property type="nucleotide sequence ID" value="NZ_FRBW01000001.1"/>
</dbReference>
<keyword evidence="2" id="KW-1185">Reference proteome</keyword>